<evidence type="ECO:0000256" key="4">
    <source>
        <dbReference type="ARBA" id="ARBA00022692"/>
    </source>
</evidence>
<dbReference type="InterPro" id="IPR023395">
    <property type="entry name" value="MCP_dom_sf"/>
</dbReference>
<accession>A0ABP0FQ92</accession>
<evidence type="ECO:0000313" key="9">
    <source>
        <dbReference type="EMBL" id="CAK8681836.1"/>
    </source>
</evidence>
<reference evidence="9 10" key="1">
    <citation type="submission" date="2024-02" db="EMBL/GenBank/DDBJ databases">
        <authorList>
            <person name="Daric V."/>
            <person name="Darras S."/>
        </authorList>
    </citation>
    <scope>NUCLEOTIDE SEQUENCE [LARGE SCALE GENOMIC DNA]</scope>
</reference>
<evidence type="ECO:0000256" key="8">
    <source>
        <dbReference type="RuleBase" id="RU000488"/>
    </source>
</evidence>
<keyword evidence="4 7" id="KW-0812">Transmembrane</keyword>
<keyword evidence="10" id="KW-1185">Reference proteome</keyword>
<dbReference type="PANTHER" id="PTHR24089">
    <property type="entry name" value="SOLUTE CARRIER FAMILY 25"/>
    <property type="match status" value="1"/>
</dbReference>
<dbReference type="InterPro" id="IPR002067">
    <property type="entry name" value="MCP"/>
</dbReference>
<evidence type="ECO:0000256" key="6">
    <source>
        <dbReference type="ARBA" id="ARBA00023136"/>
    </source>
</evidence>
<dbReference type="Gene3D" id="1.50.40.10">
    <property type="entry name" value="Mitochondrial carrier domain"/>
    <property type="match status" value="1"/>
</dbReference>
<keyword evidence="3 8" id="KW-0813">Transport</keyword>
<feature type="repeat" description="Solcar" evidence="7">
    <location>
        <begin position="114"/>
        <end position="200"/>
    </location>
</feature>
<evidence type="ECO:0000256" key="3">
    <source>
        <dbReference type="ARBA" id="ARBA00022448"/>
    </source>
</evidence>
<dbReference type="PRINTS" id="PR00926">
    <property type="entry name" value="MITOCARRIER"/>
</dbReference>
<name>A0ABP0FQ92_CLALP</name>
<dbReference type="Proteomes" id="UP001642483">
    <property type="component" value="Unassembled WGS sequence"/>
</dbReference>
<dbReference type="SUPFAM" id="SSF103506">
    <property type="entry name" value="Mitochondrial carrier"/>
    <property type="match status" value="1"/>
</dbReference>
<comment type="similarity">
    <text evidence="2 8">Belongs to the mitochondrial carrier (TC 2.A.29) family.</text>
</comment>
<evidence type="ECO:0000256" key="1">
    <source>
        <dbReference type="ARBA" id="ARBA00004141"/>
    </source>
</evidence>
<feature type="repeat" description="Solcar" evidence="7">
    <location>
        <begin position="208"/>
        <end position="301"/>
    </location>
</feature>
<dbReference type="InterPro" id="IPR018108">
    <property type="entry name" value="MCP_transmembrane"/>
</dbReference>
<evidence type="ECO:0008006" key="11">
    <source>
        <dbReference type="Google" id="ProtNLM"/>
    </source>
</evidence>
<evidence type="ECO:0000256" key="7">
    <source>
        <dbReference type="PROSITE-ProRule" id="PRU00282"/>
    </source>
</evidence>
<comment type="subcellular location">
    <subcellularLocation>
        <location evidence="1">Membrane</location>
        <topology evidence="1">Multi-pass membrane protein</topology>
    </subcellularLocation>
</comment>
<dbReference type="PROSITE" id="PS50920">
    <property type="entry name" value="SOLCAR"/>
    <property type="match status" value="3"/>
</dbReference>
<sequence length="307" mass="34337">MVGFDDKKNLQLSQTFIAGFLSGIITRALVSPVDVVKIRFQLQPEKWRSQLKYKRIFQATKVIYKEEGWMAFWKGHIPAQFLSMIYGGVQFTTFQQLTKLVYQIYPYHRDDHTTRSVIFFGCGSLAGAAATIAAQPADVLRTRFAAQKEPVAHRSYTQAVQHMLKNEGVFSFYKGLTPAIIQIIPYSGLQFASYSLLQALWRKGGLQEGSICNLLCGGGAGVIGKALVYPLDVTKKRLQVQGFNKATVSKVVSYSNFRNCIHMIWKTEGLRGFYKGGAVSVIKACTSTGLAFFTYELFVELLSAKTF</sequence>
<dbReference type="Pfam" id="PF00153">
    <property type="entry name" value="Mito_carr"/>
    <property type="match status" value="3"/>
</dbReference>
<keyword evidence="6 7" id="KW-0472">Membrane</keyword>
<proteinExistence type="inferred from homology"/>
<protein>
    <recommendedName>
        <fullName evidence="11">Mitochondrial thiamine pyrophosphate carrier</fullName>
    </recommendedName>
</protein>
<evidence type="ECO:0000256" key="2">
    <source>
        <dbReference type="ARBA" id="ARBA00006375"/>
    </source>
</evidence>
<gene>
    <name evidence="9" type="ORF">CVLEPA_LOCUS12072</name>
</gene>
<comment type="caution">
    <text evidence="9">The sequence shown here is derived from an EMBL/GenBank/DDBJ whole genome shotgun (WGS) entry which is preliminary data.</text>
</comment>
<evidence type="ECO:0000256" key="5">
    <source>
        <dbReference type="ARBA" id="ARBA00022737"/>
    </source>
</evidence>
<feature type="repeat" description="Solcar" evidence="7">
    <location>
        <begin position="10"/>
        <end position="100"/>
    </location>
</feature>
<keyword evidence="5" id="KW-0677">Repeat</keyword>
<evidence type="ECO:0000313" key="10">
    <source>
        <dbReference type="Proteomes" id="UP001642483"/>
    </source>
</evidence>
<organism evidence="9 10">
    <name type="scientific">Clavelina lepadiformis</name>
    <name type="common">Light-bulb sea squirt</name>
    <name type="synonym">Ascidia lepadiformis</name>
    <dbReference type="NCBI Taxonomy" id="159417"/>
    <lineage>
        <taxon>Eukaryota</taxon>
        <taxon>Metazoa</taxon>
        <taxon>Chordata</taxon>
        <taxon>Tunicata</taxon>
        <taxon>Ascidiacea</taxon>
        <taxon>Aplousobranchia</taxon>
        <taxon>Clavelinidae</taxon>
        <taxon>Clavelina</taxon>
    </lineage>
</organism>
<dbReference type="EMBL" id="CAWYQH010000090">
    <property type="protein sequence ID" value="CAK8681836.1"/>
    <property type="molecule type" value="Genomic_DNA"/>
</dbReference>